<dbReference type="Proteomes" id="UP000244722">
    <property type="component" value="Unassembled WGS sequence"/>
</dbReference>
<dbReference type="GO" id="GO:0005777">
    <property type="term" value="C:peroxisome"/>
    <property type="evidence" value="ECO:0007669"/>
    <property type="project" value="TreeGrafter"/>
</dbReference>
<feature type="domain" description="Catalase core" evidence="2">
    <location>
        <begin position="252"/>
        <end position="546"/>
    </location>
</feature>
<dbReference type="InterPro" id="IPR020835">
    <property type="entry name" value="Catalase_sf"/>
</dbReference>
<dbReference type="Pfam" id="PF00199">
    <property type="entry name" value="Catalase"/>
    <property type="match status" value="1"/>
</dbReference>
<dbReference type="SMART" id="SM01060">
    <property type="entry name" value="Catalase"/>
    <property type="match status" value="1"/>
</dbReference>
<dbReference type="PANTHER" id="PTHR11465">
    <property type="entry name" value="CATALASE"/>
    <property type="match status" value="1"/>
</dbReference>
<dbReference type="PANTHER" id="PTHR11465:SF13">
    <property type="entry name" value="CATALASE (EUROFUNG)"/>
    <property type="match status" value="1"/>
</dbReference>
<dbReference type="GO" id="GO:0042744">
    <property type="term" value="P:hydrogen peroxide catabolic process"/>
    <property type="evidence" value="ECO:0007669"/>
    <property type="project" value="TreeGrafter"/>
</dbReference>
<dbReference type="SUPFAM" id="SSF56634">
    <property type="entry name" value="Heme-dependent catalase-like"/>
    <property type="match status" value="1"/>
</dbReference>
<proteinExistence type="predicted"/>
<dbReference type="Gene3D" id="2.40.180.10">
    <property type="entry name" value="Catalase core domain"/>
    <property type="match status" value="1"/>
</dbReference>
<gene>
    <name evidence="3" type="ORF">B9Z19DRAFT_1121761</name>
</gene>
<dbReference type="GO" id="GO:0020037">
    <property type="term" value="F:heme binding"/>
    <property type="evidence" value="ECO:0007669"/>
    <property type="project" value="InterPro"/>
</dbReference>
<comment type="caution">
    <text evidence="3">The sequence shown here is derived from an EMBL/GenBank/DDBJ whole genome shotgun (WGS) entry which is preliminary data.</text>
</comment>
<name>A0A2T7A215_TUBBO</name>
<feature type="compositionally biased region" description="Polar residues" evidence="1">
    <location>
        <begin position="416"/>
        <end position="436"/>
    </location>
</feature>
<feature type="region of interest" description="Disordered" evidence="1">
    <location>
        <begin position="527"/>
        <end position="555"/>
    </location>
</feature>
<dbReference type="InterPro" id="IPR011614">
    <property type="entry name" value="Catalase_core"/>
</dbReference>
<feature type="region of interest" description="Disordered" evidence="1">
    <location>
        <begin position="414"/>
        <end position="444"/>
    </location>
</feature>
<dbReference type="InterPro" id="IPR018028">
    <property type="entry name" value="Catalase"/>
</dbReference>
<organism evidence="3 4">
    <name type="scientific">Tuber borchii</name>
    <name type="common">White truffle</name>
    <dbReference type="NCBI Taxonomy" id="42251"/>
    <lineage>
        <taxon>Eukaryota</taxon>
        <taxon>Fungi</taxon>
        <taxon>Dikarya</taxon>
        <taxon>Ascomycota</taxon>
        <taxon>Pezizomycotina</taxon>
        <taxon>Pezizomycetes</taxon>
        <taxon>Pezizales</taxon>
        <taxon>Tuberaceae</taxon>
        <taxon>Tuber</taxon>
    </lineage>
</organism>
<evidence type="ECO:0000256" key="1">
    <source>
        <dbReference type="SAM" id="MobiDB-lite"/>
    </source>
</evidence>
<accession>A0A2T7A215</accession>
<dbReference type="PROSITE" id="PS51402">
    <property type="entry name" value="CATALASE_3"/>
    <property type="match status" value="1"/>
</dbReference>
<protein>
    <recommendedName>
        <fullName evidence="2">Catalase core domain-containing protein</fullName>
    </recommendedName>
</protein>
<dbReference type="GO" id="GO:0042542">
    <property type="term" value="P:response to hydrogen peroxide"/>
    <property type="evidence" value="ECO:0007669"/>
    <property type="project" value="TreeGrafter"/>
</dbReference>
<evidence type="ECO:0000313" key="4">
    <source>
        <dbReference type="Proteomes" id="UP000244722"/>
    </source>
</evidence>
<dbReference type="EMBL" id="NESQ01000040">
    <property type="protein sequence ID" value="PUU81758.1"/>
    <property type="molecule type" value="Genomic_DNA"/>
</dbReference>
<reference evidence="3 4" key="1">
    <citation type="submission" date="2017-04" db="EMBL/GenBank/DDBJ databases">
        <title>Draft genome sequence of Tuber borchii Vittad., a whitish edible truffle.</title>
        <authorList>
            <consortium name="DOE Joint Genome Institute"/>
            <person name="Murat C."/>
            <person name="Kuo A."/>
            <person name="Barry K.W."/>
            <person name="Clum A."/>
            <person name="Dockter R.B."/>
            <person name="Fauchery L."/>
            <person name="Iotti M."/>
            <person name="Kohler A."/>
            <person name="Labutti K."/>
            <person name="Lindquist E.A."/>
            <person name="Lipzen A."/>
            <person name="Ohm R.A."/>
            <person name="Wang M."/>
            <person name="Grigoriev I.V."/>
            <person name="Zambonelli A."/>
            <person name="Martin F.M."/>
        </authorList>
    </citation>
    <scope>NUCLEOTIDE SEQUENCE [LARGE SCALE GENOMIC DNA]</scope>
    <source>
        <strain evidence="3 4">Tbo3840</strain>
    </source>
</reference>
<keyword evidence="4" id="KW-1185">Reference proteome</keyword>
<dbReference type="GO" id="GO:0005739">
    <property type="term" value="C:mitochondrion"/>
    <property type="evidence" value="ECO:0007669"/>
    <property type="project" value="TreeGrafter"/>
</dbReference>
<sequence length="555" mass="61254">MTAQDLVIGHTEYELEGNSHLWLQKAYTTDLLNKILKANQKTLKGMKLSQSYRLGRIEEVQKGDAMKKVLETAVLDPLLAWDAFNVLLGELGLPGRDFTIQERKTRVDISVAFLPRNIFDPTSSPKYIEPYGISANELIKIYQPPVLFTLDNLNQISIPSKYRDPAFNVIHSHDLALPNTFLTYLSGKPSFHKGITLAATSSKCSRTLALDAALEGREVDPYERLDPRIGPSIEGAQIIHVDSLSKEEAKALMEYCTPYPDSAHCKNVGGVPVLSDQCHLEKLQRFNRSNKPPGRVAHSAGSGACGYFECTKDMSELTKADLYNRVKKRTPIFMRFSTAFLGKESPDQGPSAHGFAIKHCTKDGNYDIVGLNWPIFFCRDSMQGPDVFQSQRSNSENFLDYNATFDFLASVPESGEVTSKSSGNPSGQPIQPSESSLGMADFDPGAGQEASFFSRYSLGPEEIAARITGVPPHGKRKDDETYITNIEGTPYPDSAHCKTVGGVPALSDQFHLEKLEFQQIKSNIQPAYNQQTSSPPSRPSHLNLLPKGPGGFDIN</sequence>
<dbReference type="PRINTS" id="PR00067">
    <property type="entry name" value="CATALASE"/>
</dbReference>
<dbReference type="InterPro" id="IPR019368">
    <property type="entry name" value="Ribosomal_mS29"/>
</dbReference>
<dbReference type="STRING" id="42251.A0A2T7A215"/>
<dbReference type="Pfam" id="PF10236">
    <property type="entry name" value="DAP3"/>
    <property type="match status" value="1"/>
</dbReference>
<dbReference type="GO" id="GO:0004096">
    <property type="term" value="F:catalase activity"/>
    <property type="evidence" value="ECO:0007669"/>
    <property type="project" value="InterPro"/>
</dbReference>
<dbReference type="AlphaFoldDB" id="A0A2T7A215"/>
<dbReference type="OrthoDB" id="5328021at2759"/>
<evidence type="ECO:0000259" key="2">
    <source>
        <dbReference type="SMART" id="SM01060"/>
    </source>
</evidence>
<evidence type="ECO:0000313" key="3">
    <source>
        <dbReference type="EMBL" id="PUU81758.1"/>
    </source>
</evidence>